<accession>A0ABU3UCF6</accession>
<keyword evidence="2" id="KW-1185">Reference proteome</keyword>
<name>A0ABU3UCF6_9ACTN</name>
<evidence type="ECO:0008006" key="3">
    <source>
        <dbReference type="Google" id="ProtNLM"/>
    </source>
</evidence>
<organism evidence="1 2">
    <name type="scientific">Streptomyces mirabilis</name>
    <dbReference type="NCBI Taxonomy" id="68239"/>
    <lineage>
        <taxon>Bacteria</taxon>
        <taxon>Bacillati</taxon>
        <taxon>Actinomycetota</taxon>
        <taxon>Actinomycetes</taxon>
        <taxon>Kitasatosporales</taxon>
        <taxon>Streptomycetaceae</taxon>
        <taxon>Streptomyces</taxon>
    </lineage>
</organism>
<reference evidence="1 2" key="1">
    <citation type="submission" date="2023-02" db="EMBL/GenBank/DDBJ databases">
        <authorList>
            <person name="Maleckis M."/>
        </authorList>
    </citation>
    <scope>NUCLEOTIDE SEQUENCE [LARGE SCALE GENOMIC DNA]</scope>
    <source>
        <strain evidence="1 2">P8-A2</strain>
    </source>
</reference>
<comment type="caution">
    <text evidence="1">The sequence shown here is derived from an EMBL/GenBank/DDBJ whole genome shotgun (WGS) entry which is preliminary data.</text>
</comment>
<sequence>MKDFASDTGAEPYAICTVDASALPADGTWRLRVMHDTPGVFTVDPGHLDGWNLTFRSS</sequence>
<dbReference type="EMBL" id="JARAKF010000001">
    <property type="protein sequence ID" value="MDU8991597.1"/>
    <property type="molecule type" value="Genomic_DNA"/>
</dbReference>
<proteinExistence type="predicted"/>
<dbReference type="RefSeq" id="WP_164331878.1">
    <property type="nucleotide sequence ID" value="NZ_CP107955.1"/>
</dbReference>
<gene>
    <name evidence="1" type="ORF">PU648_04215</name>
</gene>
<evidence type="ECO:0000313" key="1">
    <source>
        <dbReference type="EMBL" id="MDU8991597.1"/>
    </source>
</evidence>
<protein>
    <recommendedName>
        <fullName evidence="3">Proprotein convertase P-domain-containing protein</fullName>
    </recommendedName>
</protein>
<dbReference type="Proteomes" id="UP001257627">
    <property type="component" value="Unassembled WGS sequence"/>
</dbReference>
<evidence type="ECO:0000313" key="2">
    <source>
        <dbReference type="Proteomes" id="UP001257627"/>
    </source>
</evidence>